<dbReference type="GO" id="GO:0005178">
    <property type="term" value="F:integrin binding"/>
    <property type="evidence" value="ECO:0007669"/>
    <property type="project" value="TreeGrafter"/>
</dbReference>
<evidence type="ECO:0000256" key="15">
    <source>
        <dbReference type="ARBA" id="ARBA00023170"/>
    </source>
</evidence>
<dbReference type="PANTHER" id="PTHR23220:SF118">
    <property type="entry name" value="INTEGRIN ALPHA-X"/>
    <property type="match status" value="1"/>
</dbReference>
<name>A0A3Q4MQG5_NEOBR</name>
<dbReference type="GO" id="GO:0098609">
    <property type="term" value="P:cell-cell adhesion"/>
    <property type="evidence" value="ECO:0007669"/>
    <property type="project" value="TreeGrafter"/>
</dbReference>
<dbReference type="Pfam" id="PF21520">
    <property type="entry name" value="ITGAX-like_Ig_3"/>
    <property type="match status" value="1"/>
</dbReference>
<dbReference type="InterPro" id="IPR013649">
    <property type="entry name" value="Integrin_alpha_Ig-like_1"/>
</dbReference>
<dbReference type="GeneTree" id="ENSGT00940000154838"/>
<dbReference type="GO" id="GO:0005576">
    <property type="term" value="C:extracellular region"/>
    <property type="evidence" value="ECO:0007669"/>
    <property type="project" value="UniProtKB-SubCell"/>
</dbReference>
<accession>A0A3Q4MQG5</accession>
<dbReference type="InterPro" id="IPR036465">
    <property type="entry name" value="vWFA_dom_sf"/>
</dbReference>
<dbReference type="Pfam" id="PF08441">
    <property type="entry name" value="Integrin_A_Ig_1"/>
    <property type="match status" value="1"/>
</dbReference>
<keyword evidence="5 18" id="KW-0812">Transmembrane</keyword>
<dbReference type="GO" id="GO:0033627">
    <property type="term" value="P:cell adhesion mediated by integrin"/>
    <property type="evidence" value="ECO:0007669"/>
    <property type="project" value="TreeGrafter"/>
</dbReference>
<dbReference type="Gene3D" id="2.130.10.130">
    <property type="entry name" value="Integrin alpha, N-terminal"/>
    <property type="match status" value="1"/>
</dbReference>
<dbReference type="Gene3D" id="3.40.50.410">
    <property type="entry name" value="von Willebrand factor, type A domain"/>
    <property type="match status" value="1"/>
</dbReference>
<dbReference type="InterPro" id="IPR013517">
    <property type="entry name" value="FG-GAP"/>
</dbReference>
<evidence type="ECO:0000256" key="10">
    <source>
        <dbReference type="ARBA" id="ARBA00022889"/>
    </source>
</evidence>
<keyword evidence="10 18" id="KW-0130">Cell adhesion</keyword>
<evidence type="ECO:0000256" key="18">
    <source>
        <dbReference type="RuleBase" id="RU003762"/>
    </source>
</evidence>
<organism evidence="20 21">
    <name type="scientific">Neolamprologus brichardi</name>
    <name type="common">Fairy cichlid</name>
    <name type="synonym">Lamprologus brichardi</name>
    <dbReference type="NCBI Taxonomy" id="32507"/>
    <lineage>
        <taxon>Eukaryota</taxon>
        <taxon>Metazoa</taxon>
        <taxon>Chordata</taxon>
        <taxon>Craniata</taxon>
        <taxon>Vertebrata</taxon>
        <taxon>Euteleostomi</taxon>
        <taxon>Actinopterygii</taxon>
        <taxon>Neopterygii</taxon>
        <taxon>Teleostei</taxon>
        <taxon>Neoteleostei</taxon>
        <taxon>Acanthomorphata</taxon>
        <taxon>Ovalentaria</taxon>
        <taxon>Cichlomorphae</taxon>
        <taxon>Cichliformes</taxon>
        <taxon>Cichlidae</taxon>
        <taxon>African cichlids</taxon>
        <taxon>Pseudocrenilabrinae</taxon>
        <taxon>Lamprologini</taxon>
        <taxon>Neolamprologus</taxon>
    </lineage>
</organism>
<dbReference type="InterPro" id="IPR048633">
    <property type="entry name" value="ITGAX-like_Ig_3"/>
</dbReference>
<evidence type="ECO:0000313" key="21">
    <source>
        <dbReference type="Proteomes" id="UP000261580"/>
    </source>
</evidence>
<dbReference type="Bgee" id="ENSNBRG00000012905">
    <property type="expression patterns" value="Expressed in mesonephros"/>
</dbReference>
<dbReference type="InterPro" id="IPR013519">
    <property type="entry name" value="Int_alpha_beta-p"/>
</dbReference>
<evidence type="ECO:0000256" key="11">
    <source>
        <dbReference type="ARBA" id="ARBA00022989"/>
    </source>
</evidence>
<dbReference type="Gene3D" id="2.60.40.1510">
    <property type="entry name" value="ntegrin, alpha v. Chain A, domain 3"/>
    <property type="match status" value="1"/>
</dbReference>
<dbReference type="PROSITE" id="PS51470">
    <property type="entry name" value="FG_GAP"/>
    <property type="match status" value="3"/>
</dbReference>
<keyword evidence="15 18" id="KW-0675">Receptor</keyword>
<keyword evidence="16" id="KW-0325">Glycoprotein</keyword>
<dbReference type="Pfam" id="PF01839">
    <property type="entry name" value="FG-GAP"/>
    <property type="match status" value="1"/>
</dbReference>
<dbReference type="InterPro" id="IPR000413">
    <property type="entry name" value="Integrin_alpha"/>
</dbReference>
<dbReference type="STRING" id="32507.ENSNBRP00000016794"/>
<keyword evidence="13 18" id="KW-0472">Membrane</keyword>
<dbReference type="GO" id="GO:0009897">
    <property type="term" value="C:external side of plasma membrane"/>
    <property type="evidence" value="ECO:0007669"/>
    <property type="project" value="TreeGrafter"/>
</dbReference>
<dbReference type="Proteomes" id="UP000261580">
    <property type="component" value="Unassembled WGS sequence"/>
</dbReference>
<evidence type="ECO:0000256" key="1">
    <source>
        <dbReference type="ARBA" id="ARBA00004479"/>
    </source>
</evidence>
<feature type="repeat" description="FG-GAP" evidence="17">
    <location>
        <begin position="375"/>
        <end position="435"/>
    </location>
</feature>
<dbReference type="PANTHER" id="PTHR23220">
    <property type="entry name" value="INTEGRIN ALPHA"/>
    <property type="match status" value="1"/>
</dbReference>
<dbReference type="GO" id="GO:0007229">
    <property type="term" value="P:integrin-mediated signaling pathway"/>
    <property type="evidence" value="ECO:0007669"/>
    <property type="project" value="UniProtKB-KW"/>
</dbReference>
<dbReference type="GO" id="GO:0008305">
    <property type="term" value="C:integrin complex"/>
    <property type="evidence" value="ECO:0007669"/>
    <property type="project" value="InterPro"/>
</dbReference>
<keyword evidence="6" id="KW-0479">Metal-binding</keyword>
<keyword evidence="12 18" id="KW-0401">Integrin</keyword>
<evidence type="ECO:0000256" key="13">
    <source>
        <dbReference type="ARBA" id="ARBA00023136"/>
    </source>
</evidence>
<keyword evidence="4" id="KW-0964">Secreted</keyword>
<dbReference type="PRINTS" id="PR01185">
    <property type="entry name" value="INTEGRINA"/>
</dbReference>
<dbReference type="SMART" id="SM00327">
    <property type="entry name" value="VWA"/>
    <property type="match status" value="1"/>
</dbReference>
<comment type="similarity">
    <text evidence="3 18">Belongs to the integrin alpha chain family.</text>
</comment>
<evidence type="ECO:0000256" key="9">
    <source>
        <dbReference type="ARBA" id="ARBA00022837"/>
    </source>
</evidence>
<dbReference type="SMART" id="SM00191">
    <property type="entry name" value="Int_alpha"/>
    <property type="match status" value="3"/>
</dbReference>
<dbReference type="GO" id="GO:0007160">
    <property type="term" value="P:cell-matrix adhesion"/>
    <property type="evidence" value="ECO:0007669"/>
    <property type="project" value="TreeGrafter"/>
</dbReference>
<evidence type="ECO:0000256" key="14">
    <source>
        <dbReference type="ARBA" id="ARBA00023157"/>
    </source>
</evidence>
<dbReference type="InterPro" id="IPR028994">
    <property type="entry name" value="Integrin_alpha_N"/>
</dbReference>
<feature type="repeat" description="FG-GAP" evidence="17">
    <location>
        <begin position="441"/>
        <end position="497"/>
    </location>
</feature>
<feature type="domain" description="VWFA" evidence="19">
    <location>
        <begin position="85"/>
        <end position="266"/>
    </location>
</feature>
<evidence type="ECO:0000259" key="19">
    <source>
        <dbReference type="PROSITE" id="PS50234"/>
    </source>
</evidence>
<dbReference type="FunFam" id="3.40.50.410:FF:000004">
    <property type="entry name" value="collagen alpha-6(VI) chain"/>
    <property type="match status" value="1"/>
</dbReference>
<dbReference type="Gene3D" id="1.20.5.930">
    <property type="entry name" value="Bicelle-embedded integrin alpha(iib) transmembrane segment"/>
    <property type="match status" value="1"/>
</dbReference>
<dbReference type="Pfam" id="PF20805">
    <property type="entry name" value="Integrin_A_Ig_2"/>
    <property type="match status" value="1"/>
</dbReference>
<evidence type="ECO:0000256" key="5">
    <source>
        <dbReference type="ARBA" id="ARBA00022692"/>
    </source>
</evidence>
<dbReference type="SUPFAM" id="SSF69318">
    <property type="entry name" value="Integrin alpha N-terminal domain"/>
    <property type="match status" value="1"/>
</dbReference>
<dbReference type="SUPFAM" id="SSF53300">
    <property type="entry name" value="vWA-like"/>
    <property type="match status" value="1"/>
</dbReference>
<evidence type="ECO:0000256" key="8">
    <source>
        <dbReference type="ARBA" id="ARBA00022737"/>
    </source>
</evidence>
<dbReference type="PRINTS" id="PR00453">
    <property type="entry name" value="VWFADOMAIN"/>
</dbReference>
<keyword evidence="7" id="KW-0732">Signal</keyword>
<keyword evidence="11 18" id="KW-1133">Transmembrane helix</keyword>
<dbReference type="Ensembl" id="ENSNBRT00000017245.1">
    <property type="protein sequence ID" value="ENSNBRP00000016794.1"/>
    <property type="gene ID" value="ENSNBRG00000012905.1"/>
</dbReference>
<protein>
    <recommendedName>
        <fullName evidence="19">VWFA domain-containing protein</fullName>
    </recommendedName>
</protein>
<evidence type="ECO:0000256" key="2">
    <source>
        <dbReference type="ARBA" id="ARBA00004613"/>
    </source>
</evidence>
<reference evidence="20" key="2">
    <citation type="submission" date="2025-09" db="UniProtKB">
        <authorList>
            <consortium name="Ensembl"/>
        </authorList>
    </citation>
    <scope>IDENTIFICATION</scope>
</reference>
<dbReference type="AlphaFoldDB" id="A0A3Q4MQG5"/>
<evidence type="ECO:0000256" key="12">
    <source>
        <dbReference type="ARBA" id="ARBA00023037"/>
    </source>
</evidence>
<evidence type="ECO:0000256" key="4">
    <source>
        <dbReference type="ARBA" id="ARBA00022525"/>
    </source>
</evidence>
<evidence type="ECO:0000256" key="16">
    <source>
        <dbReference type="ARBA" id="ARBA00023180"/>
    </source>
</evidence>
<dbReference type="InterPro" id="IPR032695">
    <property type="entry name" value="Integrin_dom_sf"/>
</dbReference>
<proteinExistence type="inferred from homology"/>
<evidence type="ECO:0000256" key="6">
    <source>
        <dbReference type="ARBA" id="ARBA00022723"/>
    </source>
</evidence>
<reference evidence="20" key="1">
    <citation type="submission" date="2025-08" db="UniProtKB">
        <authorList>
            <consortium name="Ensembl"/>
        </authorList>
    </citation>
    <scope>IDENTIFICATION</scope>
</reference>
<dbReference type="Gene3D" id="2.60.40.1460">
    <property type="entry name" value="Integrin domains. Chain A, domain 2"/>
    <property type="match status" value="1"/>
</dbReference>
<keyword evidence="8" id="KW-0677">Repeat</keyword>
<evidence type="ECO:0000256" key="3">
    <source>
        <dbReference type="ARBA" id="ARBA00008054"/>
    </source>
</evidence>
<sequence>MLAAAGFGYQVNTFITAPGFAVNMSLGLTMKSDPTAQNTVVCGPTIPNDCNSITMYNGVCFEMDHSSTFGTPRPDFIQACPPQADIAFLLDGSISVSSRDFQTMKKFVKDLIQSLLSIDTQFSVSQFSTSPQVHFYCTKFSSSTSLDTTIKEISKLGGTTYTAKAIKHVVEKVFIPQRGSRPNVKKVLIVITDGQSHDRNHLHSAAQLAESKNIVRFAIGVGNAFTKTEAKRELHTIASSPSDKHVFQVKNFNALEIIRQNLQEKIFSIEGSQSSGESLKMEMSQEGFSAIYVPEGIQMSIVGANQWKGGYVQYTTEGQKVKTYEDVSLEPDSYLGYSMAIVITKNGTLTIVGAPRYEHRGVVVAVNRENLKNQKIEPFSSQYQTGEYFGAEVCAMDINNDDITDLIFISAPMYTEPDREGRVYVCRLTGLIVECNFDDPLVLRGHAAVKGRFGSSLAVLPDLNSDGFRDLAVGAPLENNGEGSIYIFHSEGGERISPTYSQRITGSEVESGLKFFGLSISQSSFDQSGDGLPDLAVGSKGTVVLLRSRPIVLVEADVSFSPNRIPTQNVDCSKPLENTAEICFTMSRLSTVNTVRINYTLTLDATRKPPKNRAYSSGKQQEESGSVIIDLRRKKCSTIKFLIEACPEDALNELSNYLEFLFYGLPSNTNLRPSLSQQAQTTAIYPLGFEINCRTDNKCVDNLKVDFNFTRSSEVKVGIDELLNVTVTVENRGENSYNSRVILTYPAGLSYRKFTIQQGRIECNSLDSEDGLFRGRTDCTIDKPIFKSKTKASFIVSYGIDTNSQLERKIFVTVNASSGNQEHATTSELYKMKWVYVKYSIFMTFENSLSYNNFTFGMNDLQKPVHQLVKVTNNIRVLNFTVVIRVPVKLGEKDIWVDLSSLRIAECQRGIDEEPSVKVFVPEIQKNKVVDCSVAKCRLFKCSTSMGIRESRTYGISANLSSGWIEQIGLQSAKFLLTSTATLEYNKNQYIYFASGSNSNPPVRKIEAEVEVYPQPNFTKEIIGGFLGGLAFLALLTAGLYKLGFFKSKYSNSKKDDK</sequence>
<feature type="transmembrane region" description="Helical" evidence="18">
    <location>
        <begin position="1022"/>
        <end position="1045"/>
    </location>
</feature>
<keyword evidence="9" id="KW-0106">Calcium</keyword>
<dbReference type="SUPFAM" id="SSF69179">
    <property type="entry name" value="Integrin domains"/>
    <property type="match status" value="2"/>
</dbReference>
<evidence type="ECO:0000256" key="17">
    <source>
        <dbReference type="PROSITE-ProRule" id="PRU00803"/>
    </source>
</evidence>
<dbReference type="Pfam" id="PF00092">
    <property type="entry name" value="VWA"/>
    <property type="match status" value="1"/>
</dbReference>
<dbReference type="GO" id="GO:0046872">
    <property type="term" value="F:metal ion binding"/>
    <property type="evidence" value="ECO:0007669"/>
    <property type="project" value="UniProtKB-KW"/>
</dbReference>
<feature type="repeat" description="FG-GAP" evidence="17">
    <location>
        <begin position="502"/>
        <end position="563"/>
    </location>
</feature>
<evidence type="ECO:0000256" key="7">
    <source>
        <dbReference type="ARBA" id="ARBA00022729"/>
    </source>
</evidence>
<dbReference type="InterPro" id="IPR048285">
    <property type="entry name" value="Integrin_alpha_Ig-like_2"/>
</dbReference>
<dbReference type="PROSITE" id="PS50234">
    <property type="entry name" value="VWFA"/>
    <property type="match status" value="1"/>
</dbReference>
<keyword evidence="21" id="KW-1185">Reference proteome</keyword>
<comment type="subcellular location">
    <subcellularLocation>
        <location evidence="1 18">Membrane</location>
        <topology evidence="1 18">Single-pass type I membrane protein</topology>
    </subcellularLocation>
    <subcellularLocation>
        <location evidence="2">Secreted</location>
    </subcellularLocation>
</comment>
<evidence type="ECO:0000313" key="20">
    <source>
        <dbReference type="Ensembl" id="ENSNBRP00000016794.1"/>
    </source>
</evidence>
<keyword evidence="14" id="KW-1015">Disulfide bond</keyword>
<dbReference type="OMA" id="PDFIQAC"/>
<dbReference type="Gene3D" id="2.60.40.1530">
    <property type="entry name" value="ntegrin, alpha v. Chain A, domain 4"/>
    <property type="match status" value="1"/>
</dbReference>
<dbReference type="InterPro" id="IPR002035">
    <property type="entry name" value="VWF_A"/>
</dbReference>